<feature type="region of interest" description="Disordered" evidence="9">
    <location>
        <begin position="644"/>
        <end position="674"/>
    </location>
</feature>
<name>A0A182F6W2_ANOAL</name>
<dbReference type="SMART" id="SM00487">
    <property type="entry name" value="DEXDc"/>
    <property type="match status" value="1"/>
</dbReference>
<keyword evidence="2" id="KW-0677">Repeat</keyword>
<keyword evidence="11" id="KW-1185">Reference proteome</keyword>
<dbReference type="SUPFAM" id="SSF52540">
    <property type="entry name" value="P-loop containing nucleoside triphosphate hydrolases"/>
    <property type="match status" value="2"/>
</dbReference>
<feature type="compositionally biased region" description="Acidic residues" evidence="9">
    <location>
        <begin position="90"/>
        <end position="102"/>
    </location>
</feature>
<proteinExistence type="predicted"/>
<reference evidence="10" key="2">
    <citation type="submission" date="2022-08" db="UniProtKB">
        <authorList>
            <consortium name="EnsemblMetazoa"/>
        </authorList>
    </citation>
    <scope>IDENTIFICATION</scope>
    <source>
        <strain evidence="10">STECLA/ALBI9_A</strain>
    </source>
</reference>
<dbReference type="FunFam" id="1.25.10.10:FF:000101">
    <property type="entry name" value="TATA-binding protein-associated factor 172 isoform X2"/>
    <property type="match status" value="1"/>
</dbReference>
<evidence type="ECO:0000256" key="9">
    <source>
        <dbReference type="SAM" id="MobiDB-lite"/>
    </source>
</evidence>
<dbReference type="Gene3D" id="1.25.10.10">
    <property type="entry name" value="Leucine-rich Repeat Variant"/>
    <property type="match status" value="3"/>
</dbReference>
<dbReference type="InterPro" id="IPR011989">
    <property type="entry name" value="ARM-like"/>
</dbReference>
<evidence type="ECO:0000313" key="11">
    <source>
        <dbReference type="Proteomes" id="UP000069272"/>
    </source>
</evidence>
<evidence type="ECO:0000256" key="6">
    <source>
        <dbReference type="ARBA" id="ARBA00022840"/>
    </source>
</evidence>
<dbReference type="CTD" id="41943"/>
<dbReference type="SUPFAM" id="SSF48371">
    <property type="entry name" value="ARM repeat"/>
    <property type="match status" value="1"/>
</dbReference>
<dbReference type="PROSITE" id="PS51192">
    <property type="entry name" value="HELICASE_ATP_BIND_1"/>
    <property type="match status" value="1"/>
</dbReference>
<dbReference type="InterPro" id="IPR038718">
    <property type="entry name" value="SNF2-like_sf"/>
</dbReference>
<dbReference type="Pfam" id="PF00176">
    <property type="entry name" value="SNF2-rel_dom"/>
    <property type="match status" value="1"/>
</dbReference>
<feature type="region of interest" description="Disordered" evidence="9">
    <location>
        <begin position="1179"/>
        <end position="1220"/>
    </location>
</feature>
<organism evidence="10 11">
    <name type="scientific">Anopheles albimanus</name>
    <name type="common">New world malaria mosquito</name>
    <dbReference type="NCBI Taxonomy" id="7167"/>
    <lineage>
        <taxon>Eukaryota</taxon>
        <taxon>Metazoa</taxon>
        <taxon>Ecdysozoa</taxon>
        <taxon>Arthropoda</taxon>
        <taxon>Hexapoda</taxon>
        <taxon>Insecta</taxon>
        <taxon>Pterygota</taxon>
        <taxon>Neoptera</taxon>
        <taxon>Endopterygota</taxon>
        <taxon>Diptera</taxon>
        <taxon>Nematocera</taxon>
        <taxon>Culicoidea</taxon>
        <taxon>Culicidae</taxon>
        <taxon>Anophelinae</taxon>
        <taxon>Anopheles</taxon>
    </lineage>
</organism>
<dbReference type="Pfam" id="PF12054">
    <property type="entry name" value="DUF3535"/>
    <property type="match status" value="1"/>
</dbReference>
<keyword evidence="5" id="KW-0347">Helicase</keyword>
<comment type="subcellular location">
    <subcellularLocation>
        <location evidence="1">Nucleus</location>
    </subcellularLocation>
</comment>
<evidence type="ECO:0000256" key="7">
    <source>
        <dbReference type="ARBA" id="ARBA00023125"/>
    </source>
</evidence>
<dbReference type="PROSITE" id="PS51194">
    <property type="entry name" value="HELICASE_CTER"/>
    <property type="match status" value="1"/>
</dbReference>
<dbReference type="FunFam" id="3.40.50.10810:FF:000009">
    <property type="entry name" value="B-TFIID TATA-box-binding protein-associated factor 1"/>
    <property type="match status" value="1"/>
</dbReference>
<dbReference type="GO" id="GO:0016887">
    <property type="term" value="F:ATP hydrolysis activity"/>
    <property type="evidence" value="ECO:0007669"/>
    <property type="project" value="InterPro"/>
</dbReference>
<keyword evidence="7" id="KW-0238">DNA-binding</keyword>
<sequence length="2100" mass="230310">MTSRLDRLFILLESGSAAVTRKAAAKQIGEVQKLHPHELHNLLTRLLTYLHSNSWETRIAAAQAVQAILENVPQWEPMCCPDVTVKKEEPEDEEEEEYDEQSNDSPAKAGGRRPTSSGRSRANPNRLSFDGFDLNAVLFKGARLMGSEGTEFDPLEENDMVDLREKLARQRALLNEKLGLSSGINLEEIVTLDDVRSNNGAAAGVGFGGSREEASAQEKLVPVQEILRLNQRRSTGMGSDPPSDGLSCREKNRARRKARQQQQQQAFPSPISAVGLSATGTAGSSAPTNGSSMTGHGAAATSTGGTTTTTTAGSDGEPDRKRIKTEKGELVGVPGGGGGGTMPQTPTTLANGEAAVPDLTGAWVDAVDWPLEAFCSRLFLDLFSPRWETRHGSATALRELLKTHSQGAGKSVGMSRSDMERQHQLWLEDATLRLLCVLALDRFGDFVSDQVVAPVRETCAQVLGTVLRQLPLAKVRQSVDILLTFVKQKEWEVRHGGLLGIKYMLVVREDLVQAFLPVIINDVLTGLFDAVDDVGAVAAATLIPIASWLPKLLSHSQVSHIVKLLWDLLLDQDELASACNSFMGLLASILSLPAASSWIQMEPMSILVPRLWPFLSHCTSSVRRSTLQTLRTLTTNTITIASLNANGGGTNGRNKGEEEGERIANGTEGTSPSNAADDSILKLSHTDGTATALGLNFGVKDWPSGLLQEALRHIFQRVLVEHVEDIQSLAEDVWNNLIVNAELSALLHASCPYVSSWLCLAMQPVRLAFDPSSLIFAKPPSHSGATNRERRRQFDSFESSGGSGTGTHIGGQHQKLFLGGAETVPLEVREKNVIRARCKASRMIGLLSRYLVLPAPGVEYTPETESPIDCYTKVLVGYLQSRSALQRLIASLVIAYWCGIDCTIQPGPPVLQDRLRACLNEYVYYDEVAILFTRLLQECRDYLATLKQYKVAPAEYAEAGTPKVLTLDQIYQIATTGPGWSSEEVRAKHCLKPKTADMLEERRRCLLSSHSATALEQTTLHISTQSSVSGAVVSLRCLPERLNPVVKPLMESIKREECELLQNLSARYLSELLDQVTVRTPCPNNKIVTNLCTLLKSDPEFTPRVPCPSKLLQQFDSNNTSETNPYHGILTLIKQQQKSKEQTTSSGNSSSSNSNGGGSPRGPGRPAVVAAANVALDLSSSSSSNVTPSTPHTDEGTAAGGGGSGTQENEETSRRHARTQRLGATAAITTICSHFGPLLPRKLPIVWQLLMDKISSCVTEQYIDQLGRQVMAQEETNDFMTSLQLLEVAAPFIDTSLHRNLFELLPKLCLLLRHPLKAIRHMVGRCLATLASVDAGTVMTLVINEVVPLLSCIENVIKRQGAAEAIACIVNRLQFEIVPYVVLLVVPLLGRMSDPDQSVRLVSTHCFATLIQLMPLDGLALDSSSGNGGSEGGAGCGTSQVLSDDLKVRKMKDKRFLEYLFSPKTIPDFELPVKINADLRSYQQSGVNWLWFLNRYKLHGILCDDMGLGKTLQAICILAADHHQRSIDRNCAQLPSLVICPPTLTGHWVYEVEKFLPTRFLRPLHYVGLPVSREQLRHKLGTYNLIVASYDIVRKDIEFFGSVHWNYCILDEGHIIKNGRTKSSKAIKQLVANHRLILSGTPIQNNVLELWSLFDFLMPGFLGTEKQFSTRFSRPILASRDPKSSPKEQEAGALAMEALHRQVLPFLLRRVKEDVLTDLPPKITQDLLCELSPLQERLYEDFSRMHLHSSDIRECLEHIDGQQMGPANKKTHVFQALRYLQNVCNHPKLVLSPSHPEYKDIVAEFTRNGASMDDIEHSAKLPVLKQLLLDCGIGTNEDVSVNQHRALIFCQLKAMLDILENDLLKKHLPAVSYLRLDGSVPPSTRHHIVTKFNGDPSIDVLLLTTQVGGLGLNLTGADTVIFVEHDWNPMKDLQAMDRAHRIGQKKVVNVYRLITRKSLEEKIMGLQKFKLQTANTVVSDENASMETMGTDQLLDLFTLAGDGGGKPKVESAKGPETRRRTSAQRTASSNALTGSAGGRAGSEANGGSGGDGVLAASAPGTNPAQFRTVLESLPELWDDRQYHEEYDLSQFIEGLKKKQE</sequence>
<evidence type="ECO:0008006" key="12">
    <source>
        <dbReference type="Google" id="ProtNLM"/>
    </source>
</evidence>
<dbReference type="InterPro" id="IPR022707">
    <property type="entry name" value="Mot1_central_dom"/>
</dbReference>
<feature type="compositionally biased region" description="Low complexity" evidence="9">
    <location>
        <begin position="1179"/>
        <end position="1191"/>
    </location>
</feature>
<dbReference type="InterPro" id="IPR027417">
    <property type="entry name" value="P-loop_NTPase"/>
</dbReference>
<feature type="compositionally biased region" description="Gly residues" evidence="9">
    <location>
        <begin position="2035"/>
        <end position="2052"/>
    </location>
</feature>
<dbReference type="GO" id="GO:0005634">
    <property type="term" value="C:nucleus"/>
    <property type="evidence" value="ECO:0007669"/>
    <property type="project" value="UniProtKB-SubCell"/>
</dbReference>
<keyword evidence="4" id="KW-0378">Hydrolase</keyword>
<dbReference type="Pfam" id="PF00271">
    <property type="entry name" value="Helicase_C"/>
    <property type="match status" value="1"/>
</dbReference>
<dbReference type="GO" id="GO:0004386">
    <property type="term" value="F:helicase activity"/>
    <property type="evidence" value="ECO:0007669"/>
    <property type="project" value="UniProtKB-KW"/>
</dbReference>
<dbReference type="Proteomes" id="UP000069272">
    <property type="component" value="Chromosome 2R"/>
</dbReference>
<dbReference type="VEuPathDB" id="VectorBase:AALB20_034841"/>
<dbReference type="InterPro" id="IPR001650">
    <property type="entry name" value="Helicase_C-like"/>
</dbReference>
<keyword evidence="8" id="KW-0539">Nucleus</keyword>
<feature type="region of interest" description="Disordered" evidence="9">
    <location>
        <begin position="1135"/>
        <end position="1166"/>
    </location>
</feature>
<evidence type="ECO:0000256" key="3">
    <source>
        <dbReference type="ARBA" id="ARBA00022741"/>
    </source>
</evidence>
<evidence type="ECO:0000256" key="1">
    <source>
        <dbReference type="ARBA" id="ARBA00004123"/>
    </source>
</evidence>
<dbReference type="VEuPathDB" id="VectorBase:AALB002217"/>
<feature type="compositionally biased region" description="Basic and acidic residues" evidence="9">
    <location>
        <begin position="2005"/>
        <end position="2019"/>
    </location>
</feature>
<dbReference type="InterPro" id="IPR016024">
    <property type="entry name" value="ARM-type_fold"/>
</dbReference>
<dbReference type="EnsemblMetazoa" id="AALB002217-RA">
    <property type="protein sequence ID" value="AALB002217-PA"/>
    <property type="gene ID" value="AALB002217"/>
</dbReference>
<feature type="region of interest" description="Disordered" evidence="9">
    <location>
        <begin position="86"/>
        <end position="126"/>
    </location>
</feature>
<dbReference type="InterPro" id="IPR000330">
    <property type="entry name" value="SNF2_N"/>
</dbReference>
<evidence type="ECO:0000313" key="10">
    <source>
        <dbReference type="EnsemblMetazoa" id="AALB002217-PA"/>
    </source>
</evidence>
<dbReference type="InterPro" id="IPR014001">
    <property type="entry name" value="Helicase_ATP-bd"/>
</dbReference>
<dbReference type="CDD" id="cd17999">
    <property type="entry name" value="DEXHc_Mot1"/>
    <property type="match status" value="1"/>
</dbReference>
<dbReference type="GO" id="GO:0003677">
    <property type="term" value="F:DNA binding"/>
    <property type="evidence" value="ECO:0007669"/>
    <property type="project" value="UniProtKB-KW"/>
</dbReference>
<dbReference type="Gene3D" id="3.40.50.10810">
    <property type="entry name" value="Tandem AAA-ATPase domain"/>
    <property type="match status" value="1"/>
</dbReference>
<keyword evidence="3" id="KW-0547">Nucleotide-binding</keyword>
<dbReference type="PANTHER" id="PTHR36498:SF1">
    <property type="entry name" value="TATA-BINDING PROTEIN-ASSOCIATED FACTOR 172"/>
    <property type="match status" value="1"/>
</dbReference>
<evidence type="ECO:0000256" key="4">
    <source>
        <dbReference type="ARBA" id="ARBA00022801"/>
    </source>
</evidence>
<feature type="region of interest" description="Disordered" evidence="9">
    <location>
        <begin position="2001"/>
        <end position="2061"/>
    </location>
</feature>
<dbReference type="RefSeq" id="XP_035781907.1">
    <property type="nucleotide sequence ID" value="XM_035926014.1"/>
</dbReference>
<feature type="compositionally biased region" description="Low complexity" evidence="9">
    <location>
        <begin position="112"/>
        <end position="121"/>
    </location>
</feature>
<evidence type="ECO:0000256" key="8">
    <source>
        <dbReference type="ARBA" id="ARBA00023242"/>
    </source>
</evidence>
<dbReference type="GeneID" id="118461099"/>
<feature type="compositionally biased region" description="Basic and acidic residues" evidence="9">
    <location>
        <begin position="317"/>
        <end position="329"/>
    </location>
</feature>
<feature type="compositionally biased region" description="Low complexity" evidence="9">
    <location>
        <begin position="290"/>
        <end position="314"/>
    </location>
</feature>
<protein>
    <recommendedName>
        <fullName evidence="12">TATA-binding protein-associated factor 172</fullName>
    </recommendedName>
</protein>
<dbReference type="STRING" id="7167.A0A182F6W2"/>
<dbReference type="OrthoDB" id="10252227at2759"/>
<dbReference type="FunFam" id="3.40.50.300:FF:000428">
    <property type="entry name" value="TATA-binding protein-associated factor 172"/>
    <property type="match status" value="1"/>
</dbReference>
<dbReference type="KEGG" id="aali:118461099"/>
<dbReference type="InterPro" id="IPR044078">
    <property type="entry name" value="Mot1_ATP-bd"/>
</dbReference>
<dbReference type="SMART" id="SM00490">
    <property type="entry name" value="HELICc"/>
    <property type="match status" value="1"/>
</dbReference>
<dbReference type="RefSeq" id="XP_035781906.1">
    <property type="nucleotide sequence ID" value="XM_035926013.1"/>
</dbReference>
<feature type="compositionally biased region" description="Polar residues" evidence="9">
    <location>
        <begin position="278"/>
        <end position="289"/>
    </location>
</feature>
<dbReference type="GO" id="GO:0005524">
    <property type="term" value="F:ATP binding"/>
    <property type="evidence" value="ECO:0007669"/>
    <property type="project" value="UniProtKB-KW"/>
</dbReference>
<dbReference type="PANTHER" id="PTHR36498">
    <property type="entry name" value="TATA-BINDING PROTEIN-ASSOCIATED FACTOR 172"/>
    <property type="match status" value="1"/>
</dbReference>
<evidence type="ECO:0000256" key="2">
    <source>
        <dbReference type="ARBA" id="ARBA00022737"/>
    </source>
</evidence>
<evidence type="ECO:0000256" key="5">
    <source>
        <dbReference type="ARBA" id="ARBA00022806"/>
    </source>
</evidence>
<keyword evidence="6" id="KW-0067">ATP-binding</keyword>
<reference evidence="10 11" key="1">
    <citation type="journal article" date="2017" name="G3 (Bethesda)">
        <title>The Physical Genome Mapping of Anopheles albimanus Corrected Scaffold Misassemblies and Identified Interarm Rearrangements in Genus Anopheles.</title>
        <authorList>
            <person name="Artemov G.N."/>
            <person name="Peery A.N."/>
            <person name="Jiang X."/>
            <person name="Tu Z."/>
            <person name="Stegniy V.N."/>
            <person name="Sharakhova M.V."/>
            <person name="Sharakhov I.V."/>
        </authorList>
    </citation>
    <scope>NUCLEOTIDE SEQUENCE [LARGE SCALE GENOMIC DNA]</scope>
    <source>
        <strain evidence="10 11">ALBI9_A</strain>
    </source>
</reference>
<dbReference type="GO" id="GO:0017025">
    <property type="term" value="F:TBP-class protein binding"/>
    <property type="evidence" value="ECO:0007669"/>
    <property type="project" value="InterPro"/>
</dbReference>
<accession>A0A182F6W2</accession>
<dbReference type="InterPro" id="IPR044972">
    <property type="entry name" value="Mot1"/>
</dbReference>
<feature type="region of interest" description="Disordered" evidence="9">
    <location>
        <begin position="229"/>
        <end position="341"/>
    </location>
</feature>
<dbReference type="Gene3D" id="3.40.50.300">
    <property type="entry name" value="P-loop containing nucleotide triphosphate hydrolases"/>
    <property type="match status" value="1"/>
</dbReference>
<feature type="compositionally biased region" description="Low complexity" evidence="9">
    <location>
        <begin position="1142"/>
        <end position="1154"/>
    </location>
</feature>
<dbReference type="InterPro" id="IPR049730">
    <property type="entry name" value="SNF2/RAD54-like_C"/>
</dbReference>
<dbReference type="CDD" id="cd18793">
    <property type="entry name" value="SF2_C_SNF"/>
    <property type="match status" value="1"/>
</dbReference>